<accession>A0A5P8WC45</accession>
<dbReference type="EMBL" id="CP045227">
    <property type="protein sequence ID" value="QFS50387.1"/>
    <property type="molecule type" value="Genomic_DNA"/>
</dbReference>
<name>A0A5P8WC45_9NOSO</name>
<protein>
    <submittedName>
        <fullName evidence="1">Uncharacterized protein</fullName>
    </submittedName>
</protein>
<keyword evidence="2" id="KW-1185">Reference proteome</keyword>
<dbReference type="AlphaFoldDB" id="A0A5P8WC45"/>
<dbReference type="KEGG" id="nsh:GXM_07881"/>
<gene>
    <name evidence="1" type="ORF">GXM_07881</name>
</gene>
<evidence type="ECO:0000313" key="2">
    <source>
        <dbReference type="Proteomes" id="UP000326678"/>
    </source>
</evidence>
<evidence type="ECO:0000313" key="1">
    <source>
        <dbReference type="EMBL" id="QFS50387.1"/>
    </source>
</evidence>
<proteinExistence type="predicted"/>
<reference evidence="1 2" key="1">
    <citation type="submission" date="2019-10" db="EMBL/GenBank/DDBJ databases">
        <title>Genomic and transcriptomic insights into the perfect genentic adaptation of a filamentous nitrogen-fixing cyanobacterium to rice fields.</title>
        <authorList>
            <person name="Chen Z."/>
        </authorList>
    </citation>
    <scope>NUCLEOTIDE SEQUENCE [LARGE SCALE GENOMIC DNA]</scope>
    <source>
        <strain evidence="1">CCNUC1</strain>
    </source>
</reference>
<dbReference type="Proteomes" id="UP000326678">
    <property type="component" value="Chromosome Gxm2"/>
</dbReference>
<organism evidence="1 2">
    <name type="scientific">Nostoc sphaeroides CCNUC1</name>
    <dbReference type="NCBI Taxonomy" id="2653204"/>
    <lineage>
        <taxon>Bacteria</taxon>
        <taxon>Bacillati</taxon>
        <taxon>Cyanobacteriota</taxon>
        <taxon>Cyanophyceae</taxon>
        <taxon>Nostocales</taxon>
        <taxon>Nostocaceae</taxon>
        <taxon>Nostoc</taxon>
    </lineage>
</organism>
<sequence length="59" mass="6953">MGWGLGLYWTQARSVIISQLSTRYFFSKKISIVAPLLIYGEQKKSNNIHLSLWIYQWCD</sequence>